<dbReference type="EC" id="1.4.4.2" evidence="8"/>
<gene>
    <name evidence="8 12" type="primary">gcvP</name>
    <name evidence="12" type="ORF">THMIRHAM_08160</name>
</gene>
<feature type="modified residue" description="N6-(pyridoxal phosphate)lysine" evidence="8">
    <location>
        <position position="715"/>
    </location>
</feature>
<evidence type="ECO:0000256" key="1">
    <source>
        <dbReference type="ARBA" id="ARBA00001933"/>
    </source>
</evidence>
<dbReference type="InterPro" id="IPR020581">
    <property type="entry name" value="GDC_P"/>
</dbReference>
<dbReference type="InterPro" id="IPR015422">
    <property type="entry name" value="PyrdxlP-dep_Trfase_small"/>
</dbReference>
<dbReference type="NCBIfam" id="NF001696">
    <property type="entry name" value="PRK00451.1"/>
    <property type="match status" value="1"/>
</dbReference>
<feature type="coiled-coil region" evidence="9">
    <location>
        <begin position="632"/>
        <end position="659"/>
    </location>
</feature>
<dbReference type="Gene3D" id="3.90.1150.10">
    <property type="entry name" value="Aspartate Aminotransferase, domain 1"/>
    <property type="match status" value="2"/>
</dbReference>
<dbReference type="NCBIfam" id="NF003346">
    <property type="entry name" value="PRK04366.1"/>
    <property type="match status" value="1"/>
</dbReference>
<dbReference type="PANTHER" id="PTHR11773:SF1">
    <property type="entry name" value="GLYCINE DEHYDROGENASE (DECARBOXYLATING), MITOCHONDRIAL"/>
    <property type="match status" value="1"/>
</dbReference>
<organism evidence="12 13">
    <name type="scientific">Thiomicrorhabdus immobilis</name>
    <dbReference type="NCBI Taxonomy" id="2791037"/>
    <lineage>
        <taxon>Bacteria</taxon>
        <taxon>Pseudomonadati</taxon>
        <taxon>Pseudomonadota</taxon>
        <taxon>Gammaproteobacteria</taxon>
        <taxon>Thiotrichales</taxon>
        <taxon>Piscirickettsiaceae</taxon>
        <taxon>Thiomicrorhabdus</taxon>
    </lineage>
</organism>
<dbReference type="HAMAP" id="MF_00711">
    <property type="entry name" value="GcvP"/>
    <property type="match status" value="1"/>
</dbReference>
<feature type="domain" description="Glycine cleavage system P-protein N-terminal" evidence="10">
    <location>
        <begin position="25"/>
        <end position="449"/>
    </location>
</feature>
<dbReference type="RefSeq" id="WP_237263856.1">
    <property type="nucleotide sequence ID" value="NZ_AP024202.1"/>
</dbReference>
<evidence type="ECO:0000313" key="13">
    <source>
        <dbReference type="Proteomes" id="UP001054820"/>
    </source>
</evidence>
<dbReference type="PANTHER" id="PTHR11773">
    <property type="entry name" value="GLYCINE DEHYDROGENASE, DECARBOXYLATING"/>
    <property type="match status" value="1"/>
</dbReference>
<evidence type="ECO:0000256" key="6">
    <source>
        <dbReference type="ARBA" id="ARBA00023002"/>
    </source>
</evidence>
<comment type="subunit">
    <text evidence="4 8">The glycine cleavage system is composed of four proteins: P, T, L and H.</text>
</comment>
<dbReference type="Pfam" id="PF02347">
    <property type="entry name" value="GDC-P"/>
    <property type="match status" value="2"/>
</dbReference>
<feature type="domain" description="Glycine cleavage system P-protein N-terminal" evidence="10">
    <location>
        <begin position="468"/>
        <end position="753"/>
    </location>
</feature>
<feature type="domain" description="Glycine dehydrogenase C-terminal" evidence="11">
    <location>
        <begin position="788"/>
        <end position="909"/>
    </location>
</feature>
<protein>
    <recommendedName>
        <fullName evidence="8">Glycine dehydrogenase (decarboxylating)</fullName>
        <ecNumber evidence="8">1.4.4.2</ecNumber>
    </recommendedName>
    <alternativeName>
        <fullName evidence="8">Glycine cleavage system P-protein</fullName>
    </alternativeName>
    <alternativeName>
        <fullName evidence="8">Glycine decarboxylase</fullName>
    </alternativeName>
    <alternativeName>
        <fullName evidence="8">Glycine dehydrogenase (aminomethyl-transferring)</fullName>
    </alternativeName>
</protein>
<dbReference type="Proteomes" id="UP001054820">
    <property type="component" value="Chromosome"/>
</dbReference>
<dbReference type="InterPro" id="IPR049316">
    <property type="entry name" value="GDC-P_C"/>
</dbReference>
<name>A0ABM7MCF8_9GAMM</name>
<dbReference type="Pfam" id="PF21478">
    <property type="entry name" value="GcvP2_C"/>
    <property type="match status" value="1"/>
</dbReference>
<keyword evidence="5 8" id="KW-0663">Pyridoxal phosphate</keyword>
<evidence type="ECO:0000256" key="2">
    <source>
        <dbReference type="ARBA" id="ARBA00003788"/>
    </source>
</evidence>
<evidence type="ECO:0000313" key="12">
    <source>
        <dbReference type="EMBL" id="BCN93031.1"/>
    </source>
</evidence>
<dbReference type="CDD" id="cd00613">
    <property type="entry name" value="GDC-P"/>
    <property type="match status" value="2"/>
</dbReference>
<accession>A0ABM7MCF8</accession>
<dbReference type="InterPro" id="IPR015424">
    <property type="entry name" value="PyrdxlP-dep_Trfase"/>
</dbReference>
<evidence type="ECO:0000259" key="11">
    <source>
        <dbReference type="Pfam" id="PF21478"/>
    </source>
</evidence>
<comment type="cofactor">
    <cofactor evidence="1 8">
        <name>pyridoxal 5'-phosphate</name>
        <dbReference type="ChEBI" id="CHEBI:597326"/>
    </cofactor>
</comment>
<keyword evidence="13" id="KW-1185">Reference proteome</keyword>
<evidence type="ECO:0000256" key="5">
    <source>
        <dbReference type="ARBA" id="ARBA00022898"/>
    </source>
</evidence>
<dbReference type="Gene3D" id="3.40.640.10">
    <property type="entry name" value="Type I PLP-dependent aspartate aminotransferase-like (Major domain)"/>
    <property type="match status" value="2"/>
</dbReference>
<reference evidence="12" key="1">
    <citation type="journal article" date="2022" name="Arch. Microbiol.">
        <title>Thiomicrorhabdus immobilis sp. nov., a mesophilic sulfur-oxidizing bacterium isolated from sediment of a brackish lake in northern Japan.</title>
        <authorList>
            <person name="Kojima H."/>
            <person name="Mochizuki J."/>
            <person name="Kanda M."/>
            <person name="Watanabe T."/>
            <person name="Fukui M."/>
        </authorList>
    </citation>
    <scope>NUCLEOTIDE SEQUENCE</scope>
    <source>
        <strain evidence="12">Am19</strain>
    </source>
</reference>
<proteinExistence type="inferred from homology"/>
<dbReference type="InterPro" id="IPR015421">
    <property type="entry name" value="PyrdxlP-dep_Trfase_major"/>
</dbReference>
<evidence type="ECO:0000256" key="7">
    <source>
        <dbReference type="ARBA" id="ARBA00049026"/>
    </source>
</evidence>
<evidence type="ECO:0000256" key="3">
    <source>
        <dbReference type="ARBA" id="ARBA00010756"/>
    </source>
</evidence>
<comment type="catalytic activity">
    <reaction evidence="7 8">
        <text>N(6)-[(R)-lipoyl]-L-lysyl-[glycine-cleavage complex H protein] + glycine + H(+) = N(6)-[(R)-S(8)-aminomethyldihydrolipoyl]-L-lysyl-[glycine-cleavage complex H protein] + CO2</text>
        <dbReference type="Rhea" id="RHEA:24304"/>
        <dbReference type="Rhea" id="RHEA-COMP:10494"/>
        <dbReference type="Rhea" id="RHEA-COMP:10495"/>
        <dbReference type="ChEBI" id="CHEBI:15378"/>
        <dbReference type="ChEBI" id="CHEBI:16526"/>
        <dbReference type="ChEBI" id="CHEBI:57305"/>
        <dbReference type="ChEBI" id="CHEBI:83099"/>
        <dbReference type="ChEBI" id="CHEBI:83143"/>
        <dbReference type="EC" id="1.4.4.2"/>
    </reaction>
</comment>
<evidence type="ECO:0000256" key="8">
    <source>
        <dbReference type="HAMAP-Rule" id="MF_00711"/>
    </source>
</evidence>
<dbReference type="SUPFAM" id="SSF53383">
    <property type="entry name" value="PLP-dependent transferases"/>
    <property type="match status" value="2"/>
</dbReference>
<keyword evidence="6 8" id="KW-0560">Oxidoreductase</keyword>
<evidence type="ECO:0000259" key="10">
    <source>
        <dbReference type="Pfam" id="PF02347"/>
    </source>
</evidence>
<keyword evidence="9" id="KW-0175">Coiled coil</keyword>
<dbReference type="InterPro" id="IPR049315">
    <property type="entry name" value="GDC-P_N"/>
</dbReference>
<dbReference type="InterPro" id="IPR003437">
    <property type="entry name" value="GcvP"/>
</dbReference>
<comment type="function">
    <text evidence="2 8">The glycine cleavage system catalyzes the degradation of glycine. The P protein binds the alpha-amino group of glycine through its pyridoxal phosphate cofactor; CO(2) is released and the remaining methylamine moiety is then transferred to the lipoamide cofactor of the H protein.</text>
</comment>
<evidence type="ECO:0000256" key="9">
    <source>
        <dbReference type="SAM" id="Coils"/>
    </source>
</evidence>
<evidence type="ECO:0000256" key="4">
    <source>
        <dbReference type="ARBA" id="ARBA00011690"/>
    </source>
</evidence>
<sequence length="977" mass="106384">MSQTTLSQLAQCSLSDLQQSETFVKRHLGPDSAEQLAMLQTLGMASITELIDKVVPGSIRRQQAMDLPDGLTEHQSLAKLKSLAQQNQVLKSFIGMGYYNTLTPPTIQRNILENPAWYTAYTPYQAEISQGRLEAMLNFQTMVADLTGLELANASMLDEATACAEAMTLCQRMSKAKGKVFFVAEDCHPQNIEVVKTRAEPLGIDVVVGNPAEGLDNLDLFGMLLQYPGTYGEVADLTPLIEAAHAKKALVAVAADLLALTLLKPPGEMGADVVVGNTQRFGVPLGYGGPHAAYMATRDSFKRSMPGRLIGVSLDSRGKKAYRLALQTREQHIRRERATSNICTAQALLAVMASMYAVYHGAQGLVKIAYRVHRFTQTFAKGLSRLGITVNNSVYFDTLRIHVPGRAVKIAEKAVLQGYNLRPIDVDNIGFSFDEATTVDDIKTLWTVFADDAANSLDAESVLEGQADIIPSQLQRTSAFLTHPVFHEHRSETEMMRYMRHLADKDLALDRAMIPLGSCTMKLNATAELMPISWPEFANMHPFSPLEQAQGYQKMVKELEKMLCETTGYDAVSLQPNSGAQGEYAGLLAIRAYHRSRGETHRDICLIPASAHGTNPASAQMAGMDVVVVNTTAEGEIDLDDLQAKLDKYSQQLAAIMITYPSTHGVFEENVKTVCEMVHQHGGQVYIDGANMNAMVGIAAPGKFGGDVSHLNLHKTFAIPHGGGGPGVGPIGVGKHLAPFLPGYAVVQAEDEPNEVGAVCGAPWGSAGVLPISWSYIAMMGRDGLQQATSVAILNANYIAQRLAPHYPILYSDKNGLVAHECIIDLRPIKEQSGISVDDIAKRLIDYGFHAPTMSFPVAGTLMIEPTESESKLELDRFCDAMIAIKQEIVDVMNGALDENDNPLKNAPHTAEMVMNDEWSHSYSRALAAYPLASLRESKYWCPVGRVDNVYGDRNLVCSCPPLSDYAHDEDALQGEA</sequence>
<dbReference type="EMBL" id="AP024202">
    <property type="protein sequence ID" value="BCN93031.1"/>
    <property type="molecule type" value="Genomic_DNA"/>
</dbReference>
<comment type="similarity">
    <text evidence="3 8">Belongs to the GcvP family.</text>
</comment>
<dbReference type="NCBIfam" id="TIGR00461">
    <property type="entry name" value="gcvP"/>
    <property type="match status" value="1"/>
</dbReference>